<evidence type="ECO:0000313" key="3">
    <source>
        <dbReference type="Proteomes" id="UP000887578"/>
    </source>
</evidence>
<dbReference type="PANTHER" id="PTHR22803">
    <property type="entry name" value="MANNOSE, PHOSPHOLIPASE, LECTIN RECEPTOR RELATED"/>
    <property type="match status" value="1"/>
</dbReference>
<feature type="domain" description="C-type lectin" evidence="2">
    <location>
        <begin position="25"/>
        <end position="144"/>
    </location>
</feature>
<sequence length="290" mass="32648">MLAFVFLFLLIENLLADCPSNTTGWNLNCFSFFENSTGFADAELYCNNIGGHLASIHDGFTNALLAQEAIKALHKSTETDFWIGATNLMKPPTWNWTDNTPFDFTEWKKGEPQNISGNGCAALSMTDGYWTAQDCFMSKPFACSIVNIVPTTPITYPDYVNCSEGFIYFKSTHSCYGNSNTNNFLSWKDSQLHCEGLGGNLASIHSYQEENFVKSYIYFIQQFVWIGLYSVDQNKHFEWSDGTAVNYLDWANGRPLTNHSGCVMLGVDGFRDDYVCDTTLRSLCKISLFP</sequence>
<dbReference type="PROSITE" id="PS50041">
    <property type="entry name" value="C_TYPE_LECTIN_2"/>
    <property type="match status" value="2"/>
</dbReference>
<organism evidence="3 4">
    <name type="scientific">Panagrolaimus davidi</name>
    <dbReference type="NCBI Taxonomy" id="227884"/>
    <lineage>
        <taxon>Eukaryota</taxon>
        <taxon>Metazoa</taxon>
        <taxon>Ecdysozoa</taxon>
        <taxon>Nematoda</taxon>
        <taxon>Chromadorea</taxon>
        <taxon>Rhabditida</taxon>
        <taxon>Tylenchina</taxon>
        <taxon>Panagrolaimomorpha</taxon>
        <taxon>Panagrolaimoidea</taxon>
        <taxon>Panagrolaimidae</taxon>
        <taxon>Panagrolaimus</taxon>
    </lineage>
</organism>
<feature type="domain" description="C-type lectin" evidence="2">
    <location>
        <begin position="171"/>
        <end position="285"/>
    </location>
</feature>
<dbReference type="SUPFAM" id="SSF56436">
    <property type="entry name" value="C-type lectin-like"/>
    <property type="match status" value="2"/>
</dbReference>
<dbReference type="CDD" id="cd00037">
    <property type="entry name" value="CLECT"/>
    <property type="match status" value="2"/>
</dbReference>
<feature type="chain" id="PRO_5036974490" evidence="1">
    <location>
        <begin position="17"/>
        <end position="290"/>
    </location>
</feature>
<dbReference type="AlphaFoldDB" id="A0A914P0M4"/>
<dbReference type="InterPro" id="IPR016186">
    <property type="entry name" value="C-type_lectin-like/link_sf"/>
</dbReference>
<evidence type="ECO:0000256" key="1">
    <source>
        <dbReference type="SAM" id="SignalP"/>
    </source>
</evidence>
<keyword evidence="1" id="KW-0732">Signal</keyword>
<dbReference type="SMART" id="SM00034">
    <property type="entry name" value="CLECT"/>
    <property type="match status" value="2"/>
</dbReference>
<name>A0A914P0M4_9BILA</name>
<feature type="signal peptide" evidence="1">
    <location>
        <begin position="1"/>
        <end position="16"/>
    </location>
</feature>
<reference evidence="4" key="1">
    <citation type="submission" date="2022-11" db="UniProtKB">
        <authorList>
            <consortium name="WormBaseParasite"/>
        </authorList>
    </citation>
    <scope>IDENTIFICATION</scope>
</reference>
<protein>
    <submittedName>
        <fullName evidence="4">C-type lectin domain-containing protein</fullName>
    </submittedName>
</protein>
<evidence type="ECO:0000259" key="2">
    <source>
        <dbReference type="PROSITE" id="PS50041"/>
    </source>
</evidence>
<accession>A0A914P0M4</accession>
<dbReference type="Gene3D" id="3.10.100.10">
    <property type="entry name" value="Mannose-Binding Protein A, subunit A"/>
    <property type="match status" value="2"/>
</dbReference>
<dbReference type="Proteomes" id="UP000887578">
    <property type="component" value="Unplaced"/>
</dbReference>
<evidence type="ECO:0000313" key="4">
    <source>
        <dbReference type="WBParaSite" id="PDA_v2.g10729.t1"/>
    </source>
</evidence>
<dbReference type="Pfam" id="PF00059">
    <property type="entry name" value="Lectin_C"/>
    <property type="match status" value="2"/>
</dbReference>
<dbReference type="InterPro" id="IPR016187">
    <property type="entry name" value="CTDL_fold"/>
</dbReference>
<dbReference type="InterPro" id="IPR001304">
    <property type="entry name" value="C-type_lectin-like"/>
</dbReference>
<dbReference type="WBParaSite" id="PDA_v2.g10729.t1">
    <property type="protein sequence ID" value="PDA_v2.g10729.t1"/>
    <property type="gene ID" value="PDA_v2.g10729"/>
</dbReference>
<proteinExistence type="predicted"/>
<dbReference type="InterPro" id="IPR050111">
    <property type="entry name" value="C-type_lectin/snaclec_domain"/>
</dbReference>
<keyword evidence="3" id="KW-1185">Reference proteome</keyword>